<feature type="region of interest" description="Disordered" evidence="1">
    <location>
        <begin position="1"/>
        <end position="24"/>
    </location>
</feature>
<reference evidence="3 4" key="1">
    <citation type="submission" date="2016-04" db="EMBL/GenBank/DDBJ databases">
        <title>A degradative enzymes factory behind the ericoid mycorrhizal symbiosis.</title>
        <authorList>
            <consortium name="DOE Joint Genome Institute"/>
            <person name="Martino E."/>
            <person name="Morin E."/>
            <person name="Grelet G."/>
            <person name="Kuo A."/>
            <person name="Kohler A."/>
            <person name="Daghino S."/>
            <person name="Barry K."/>
            <person name="Choi C."/>
            <person name="Cichocki N."/>
            <person name="Clum A."/>
            <person name="Copeland A."/>
            <person name="Hainaut M."/>
            <person name="Haridas S."/>
            <person name="Labutti K."/>
            <person name="Lindquist E."/>
            <person name="Lipzen A."/>
            <person name="Khouja H.-R."/>
            <person name="Murat C."/>
            <person name="Ohm R."/>
            <person name="Olson A."/>
            <person name="Spatafora J."/>
            <person name="Veneault-Fourrey C."/>
            <person name="Henrissat B."/>
            <person name="Grigoriev I."/>
            <person name="Martin F."/>
            <person name="Perotto S."/>
        </authorList>
    </citation>
    <scope>NUCLEOTIDE SEQUENCE [LARGE SCALE GENOMIC DNA]</scope>
    <source>
        <strain evidence="3 4">F</strain>
    </source>
</reference>
<dbReference type="InterPro" id="IPR011333">
    <property type="entry name" value="SKP1/BTB/POZ_sf"/>
</dbReference>
<dbReference type="Gene3D" id="3.30.710.10">
    <property type="entry name" value="Potassium Channel Kv1.1, Chain A"/>
    <property type="match status" value="1"/>
</dbReference>
<proteinExistence type="predicted"/>
<dbReference type="PROSITE" id="PS50097">
    <property type="entry name" value="BTB"/>
    <property type="match status" value="1"/>
</dbReference>
<accession>A0A2J6RME7</accession>
<name>A0A2J6RME7_HYAVF</name>
<dbReference type="InterPro" id="IPR000210">
    <property type="entry name" value="BTB/POZ_dom"/>
</dbReference>
<dbReference type="CDD" id="cd18186">
    <property type="entry name" value="BTB_POZ_ZBTB_KLHL-like"/>
    <property type="match status" value="1"/>
</dbReference>
<dbReference type="AlphaFoldDB" id="A0A2J6RME7"/>
<feature type="domain" description="BTB" evidence="2">
    <location>
        <begin position="28"/>
        <end position="89"/>
    </location>
</feature>
<evidence type="ECO:0000256" key="1">
    <source>
        <dbReference type="SAM" id="MobiDB-lite"/>
    </source>
</evidence>
<evidence type="ECO:0000259" key="2">
    <source>
        <dbReference type="PROSITE" id="PS50097"/>
    </source>
</evidence>
<dbReference type="EMBL" id="KZ613946">
    <property type="protein sequence ID" value="PMD39677.1"/>
    <property type="molecule type" value="Genomic_DNA"/>
</dbReference>
<sequence length="97" mass="11001">MPPRNQQHGQSSNRVKKKKKKKFAADPQDVVGLYAGEDRGEKPLNIHKDVACFYSPVFKAAFNSQFIEGEEQKCRLEDTNPRTVRLLIHGSPSPCNF</sequence>
<dbReference type="Proteomes" id="UP000235786">
    <property type="component" value="Unassembled WGS sequence"/>
</dbReference>
<protein>
    <recommendedName>
        <fullName evidence="2">BTB domain-containing protein</fullName>
    </recommendedName>
</protein>
<feature type="compositionally biased region" description="Polar residues" evidence="1">
    <location>
        <begin position="1"/>
        <end position="13"/>
    </location>
</feature>
<dbReference type="OrthoDB" id="194443at2759"/>
<dbReference type="Pfam" id="PF00651">
    <property type="entry name" value="BTB"/>
    <property type="match status" value="1"/>
</dbReference>
<evidence type="ECO:0000313" key="3">
    <source>
        <dbReference type="EMBL" id="PMD39677.1"/>
    </source>
</evidence>
<organism evidence="3 4">
    <name type="scientific">Hyaloscypha variabilis (strain UAMH 11265 / GT02V1 / F)</name>
    <name type="common">Meliniomyces variabilis</name>
    <dbReference type="NCBI Taxonomy" id="1149755"/>
    <lineage>
        <taxon>Eukaryota</taxon>
        <taxon>Fungi</taxon>
        <taxon>Dikarya</taxon>
        <taxon>Ascomycota</taxon>
        <taxon>Pezizomycotina</taxon>
        <taxon>Leotiomycetes</taxon>
        <taxon>Helotiales</taxon>
        <taxon>Hyaloscyphaceae</taxon>
        <taxon>Hyaloscypha</taxon>
        <taxon>Hyaloscypha variabilis</taxon>
    </lineage>
</organism>
<gene>
    <name evidence="3" type="ORF">L207DRAFT_583537</name>
</gene>
<keyword evidence="4" id="KW-1185">Reference proteome</keyword>
<evidence type="ECO:0000313" key="4">
    <source>
        <dbReference type="Proteomes" id="UP000235786"/>
    </source>
</evidence>
<dbReference type="SUPFAM" id="SSF54695">
    <property type="entry name" value="POZ domain"/>
    <property type="match status" value="1"/>
</dbReference>